<comment type="catalytic activity">
    <reaction evidence="1">
        <text>ATP + protein L-histidine = ADP + protein N-phospho-L-histidine.</text>
        <dbReference type="EC" id="2.7.13.3"/>
    </reaction>
</comment>
<dbReference type="EC" id="2.7.13.3" evidence="2"/>
<dbReference type="Proteomes" id="UP000276128">
    <property type="component" value="Unassembled WGS sequence"/>
</dbReference>
<dbReference type="Pfam" id="PF14689">
    <property type="entry name" value="SPOB_a"/>
    <property type="match status" value="1"/>
</dbReference>
<evidence type="ECO:0000256" key="7">
    <source>
        <dbReference type="ARBA" id="ARBA00023012"/>
    </source>
</evidence>
<gene>
    <name evidence="10" type="ORF">EJQ19_21715</name>
</gene>
<evidence type="ECO:0000256" key="2">
    <source>
        <dbReference type="ARBA" id="ARBA00012438"/>
    </source>
</evidence>
<dbReference type="SMART" id="SM00387">
    <property type="entry name" value="HATPase_c"/>
    <property type="match status" value="1"/>
</dbReference>
<evidence type="ECO:0000256" key="6">
    <source>
        <dbReference type="ARBA" id="ARBA00022840"/>
    </source>
</evidence>
<protein>
    <recommendedName>
        <fullName evidence="2">histidine kinase</fullName>
        <ecNumber evidence="2">2.7.13.3</ecNumber>
    </recommendedName>
</protein>
<keyword evidence="3" id="KW-0808">Transferase</keyword>
<evidence type="ECO:0000256" key="1">
    <source>
        <dbReference type="ARBA" id="ARBA00000085"/>
    </source>
</evidence>
<evidence type="ECO:0000256" key="8">
    <source>
        <dbReference type="SAM" id="Phobius"/>
    </source>
</evidence>
<dbReference type="Gene3D" id="3.30.565.10">
    <property type="entry name" value="Histidine kinase-like ATPase, C-terminal domain"/>
    <property type="match status" value="1"/>
</dbReference>
<dbReference type="GO" id="GO:0000160">
    <property type="term" value="P:phosphorelay signal transduction system"/>
    <property type="evidence" value="ECO:0007669"/>
    <property type="project" value="UniProtKB-KW"/>
</dbReference>
<evidence type="ECO:0000256" key="3">
    <source>
        <dbReference type="ARBA" id="ARBA00022679"/>
    </source>
</evidence>
<dbReference type="InterPro" id="IPR003594">
    <property type="entry name" value="HATPase_dom"/>
</dbReference>
<feature type="transmembrane region" description="Helical" evidence="8">
    <location>
        <begin position="348"/>
        <end position="369"/>
    </location>
</feature>
<dbReference type="GO" id="GO:0004673">
    <property type="term" value="F:protein histidine kinase activity"/>
    <property type="evidence" value="ECO:0007669"/>
    <property type="project" value="UniProtKB-EC"/>
</dbReference>
<evidence type="ECO:0000259" key="9">
    <source>
        <dbReference type="PROSITE" id="PS50109"/>
    </source>
</evidence>
<organism evidence="10 11">
    <name type="scientific">Paenibacillus whitsoniae</name>
    <dbReference type="NCBI Taxonomy" id="2496558"/>
    <lineage>
        <taxon>Bacteria</taxon>
        <taxon>Bacillati</taxon>
        <taxon>Bacillota</taxon>
        <taxon>Bacilli</taxon>
        <taxon>Bacillales</taxon>
        <taxon>Paenibacillaceae</taxon>
        <taxon>Paenibacillus</taxon>
    </lineage>
</organism>
<evidence type="ECO:0000313" key="11">
    <source>
        <dbReference type="Proteomes" id="UP000276128"/>
    </source>
</evidence>
<keyword evidence="8" id="KW-0812">Transmembrane</keyword>
<sequence length="607" mass="68532">MKFTIIAGGPLILQKIFDKFPFKTLIIFLIAIVTMNITYYNHSKTLLLNQQKEKIDILTSTISTLLDSQSEGEASYEEMIAQNLRSSALAIQEALDPDFHQVDNAQLVALTKKLDLDGISLFERRGDDFVVVRSSDPKELNASSKTWGIVYDAQLQLSDKKKVNIGTGLALEHFWSGPIDTASTDESVIRKWGEYFDGTTNYIINPYVNVANSLSHYRNKIGVDANITKLLASNQDNLLEIAVLNSEKIFKNGPTPYQRDNWYSERLIEYGSYDYRDTLEGDNMQEAIRLKQPVYYVTQINGKKVLKSFTPFLTSNLKYKKEEIPKVVMVATDYSQVQKALNGQLSDVILFMTIVTTLGLASISAFLILTRKRNEGLVKNVQDVYLDNINSIVQSIKEQRHDISNHLTALSWMLKSKRYESAEEYIRPLVHDAAMLENQIKAIEINVPAISAIIQAKLAQSELHNIAMHVEFSRMDNLRLTTMKATDLVRVISNLMDNAFDATLELPVQERSVSIEGNVTDNQLHIRIRNSCHPLPANSQARLFEAGFSTKMGKKNKGLGLHIIQQLLEQHRGTIECDASENGMTFSLMLPLKSDVENMSVNANFHL</sequence>
<dbReference type="PRINTS" id="PR00344">
    <property type="entry name" value="BCTRLSENSOR"/>
</dbReference>
<keyword evidence="7" id="KW-0902">Two-component regulatory system</keyword>
<dbReference type="GO" id="GO:0005524">
    <property type="term" value="F:ATP binding"/>
    <property type="evidence" value="ECO:0007669"/>
    <property type="project" value="UniProtKB-KW"/>
</dbReference>
<feature type="domain" description="Histidine kinase" evidence="9">
    <location>
        <begin position="398"/>
        <end position="594"/>
    </location>
</feature>
<accession>A0A430J9J2</accession>
<dbReference type="InterPro" id="IPR036890">
    <property type="entry name" value="HATPase_C_sf"/>
</dbReference>
<comment type="caution">
    <text evidence="10">The sequence shown here is derived from an EMBL/GenBank/DDBJ whole genome shotgun (WGS) entry which is preliminary data.</text>
</comment>
<evidence type="ECO:0000313" key="10">
    <source>
        <dbReference type="EMBL" id="RTE07173.1"/>
    </source>
</evidence>
<feature type="transmembrane region" description="Helical" evidence="8">
    <location>
        <begin position="20"/>
        <end position="40"/>
    </location>
</feature>
<dbReference type="InterPro" id="IPR005467">
    <property type="entry name" value="His_kinase_dom"/>
</dbReference>
<dbReference type="PANTHER" id="PTHR40448">
    <property type="entry name" value="TWO-COMPONENT SENSOR HISTIDINE KINASE"/>
    <property type="match status" value="1"/>
</dbReference>
<dbReference type="InterPro" id="IPR039506">
    <property type="entry name" value="SPOB_a"/>
</dbReference>
<dbReference type="PROSITE" id="PS50109">
    <property type="entry name" value="HIS_KIN"/>
    <property type="match status" value="1"/>
</dbReference>
<dbReference type="GO" id="GO:0042802">
    <property type="term" value="F:identical protein binding"/>
    <property type="evidence" value="ECO:0007669"/>
    <property type="project" value="TreeGrafter"/>
</dbReference>
<dbReference type="SUPFAM" id="SSF55874">
    <property type="entry name" value="ATPase domain of HSP90 chaperone/DNA topoisomerase II/histidine kinase"/>
    <property type="match status" value="1"/>
</dbReference>
<keyword evidence="8" id="KW-1133">Transmembrane helix</keyword>
<evidence type="ECO:0000256" key="5">
    <source>
        <dbReference type="ARBA" id="ARBA00022777"/>
    </source>
</evidence>
<dbReference type="OrthoDB" id="1634477at2"/>
<dbReference type="PANTHER" id="PTHR40448:SF1">
    <property type="entry name" value="TWO-COMPONENT SENSOR HISTIDINE KINASE"/>
    <property type="match status" value="1"/>
</dbReference>
<keyword evidence="5" id="KW-0418">Kinase</keyword>
<dbReference type="EMBL" id="RXHU01000066">
    <property type="protein sequence ID" value="RTE07173.1"/>
    <property type="molecule type" value="Genomic_DNA"/>
</dbReference>
<reference evidence="10 11" key="1">
    <citation type="submission" date="2018-12" db="EMBL/GenBank/DDBJ databases">
        <title>Bacillus ochoae sp. nov., Paenibacillus whitsoniae sp. nov., Paenibacillus spiritus sp. nov. Isolated from the Mars Exploration Rover during spacecraft assembly.</title>
        <authorList>
            <person name="Seuylemezian A."/>
            <person name="Vaishampayan P."/>
        </authorList>
    </citation>
    <scope>NUCLEOTIDE SEQUENCE [LARGE SCALE GENOMIC DNA]</scope>
    <source>
        <strain evidence="10 11">MER 54</strain>
    </source>
</reference>
<dbReference type="InterPro" id="IPR004358">
    <property type="entry name" value="Sig_transdc_His_kin-like_C"/>
</dbReference>
<evidence type="ECO:0000256" key="4">
    <source>
        <dbReference type="ARBA" id="ARBA00022741"/>
    </source>
</evidence>
<dbReference type="AlphaFoldDB" id="A0A430J9J2"/>
<proteinExistence type="predicted"/>
<dbReference type="Gene3D" id="1.10.287.130">
    <property type="match status" value="1"/>
</dbReference>
<keyword evidence="11" id="KW-1185">Reference proteome</keyword>
<keyword evidence="8" id="KW-0472">Membrane</keyword>
<keyword evidence="4" id="KW-0547">Nucleotide-binding</keyword>
<keyword evidence="6" id="KW-0067">ATP-binding</keyword>
<name>A0A430J9J2_9BACL</name>
<dbReference type="Pfam" id="PF02518">
    <property type="entry name" value="HATPase_c"/>
    <property type="match status" value="1"/>
</dbReference>